<dbReference type="RefSeq" id="WP_022091395.1">
    <property type="nucleotide sequence ID" value="NZ_CABMGH010000047.1"/>
</dbReference>
<reference evidence="1" key="1">
    <citation type="submission" date="2022-01" db="EMBL/GenBank/DDBJ databases">
        <title>VMRC isolate genome collection.</title>
        <authorList>
            <person name="France M."/>
            <person name="Rutt L."/>
            <person name="Humphrys M."/>
            <person name="Ravel J."/>
        </authorList>
    </citation>
    <scope>NUCLEOTIDE SEQUENCE</scope>
    <source>
        <strain evidence="1">C0127B5</strain>
    </source>
</reference>
<dbReference type="Proteomes" id="UP001213015">
    <property type="component" value="Unassembled WGS sequence"/>
</dbReference>
<comment type="caution">
    <text evidence="1">The sequence shown here is derived from an EMBL/GenBank/DDBJ whole genome shotgun (WGS) entry which is preliminary data.</text>
</comment>
<gene>
    <name evidence="1" type="ORF">L2422_02780</name>
</gene>
<accession>A0AAP3GVS9</accession>
<dbReference type="GeneID" id="97458963"/>
<proteinExistence type="predicted"/>
<dbReference type="AlphaFoldDB" id="A0AAP3GVS9"/>
<sequence>MSDFEKARKIINEADAILITAGNGFASLDGFDMLDEASFKIQYPDLVEKYNFKTIGDALDRRLSNWDEQWSIWRRFIDNYSINYQASSMMQNLKTLLKGKEYFIATSYYIHAFENAGFDSKKIFNIFGDWTTMACSSGINHGLKSDLQIYGVPKCEICNSEMEIHMPLTAHFYPDTDANTRLRIFITNNESKKVAVLGLGVDELSPQLLEPITHLVSQFESWHYISADLCITDLPQDVAKRSIAAESNSESLLEGLIS</sequence>
<dbReference type="EMBL" id="JAKHLF010000003">
    <property type="protein sequence ID" value="MCZ3844451.1"/>
    <property type="molecule type" value="Genomic_DNA"/>
</dbReference>
<name>A0AAP3GVS9_9LACO</name>
<dbReference type="InterPro" id="IPR029035">
    <property type="entry name" value="DHS-like_NAD/FAD-binding_dom"/>
</dbReference>
<protein>
    <submittedName>
        <fullName evidence="1">Sir2 family NAD-dependent protein deacetylase</fullName>
    </submittedName>
</protein>
<dbReference type="SUPFAM" id="SSF52467">
    <property type="entry name" value="DHS-like NAD/FAD-binding domain"/>
    <property type="match status" value="1"/>
</dbReference>
<evidence type="ECO:0000313" key="1">
    <source>
        <dbReference type="EMBL" id="MCZ3844451.1"/>
    </source>
</evidence>
<organism evidence="1 2">
    <name type="scientific">Lactobacillus mulieris</name>
    <dbReference type="NCBI Taxonomy" id="2508708"/>
    <lineage>
        <taxon>Bacteria</taxon>
        <taxon>Bacillati</taxon>
        <taxon>Bacillota</taxon>
        <taxon>Bacilli</taxon>
        <taxon>Lactobacillales</taxon>
        <taxon>Lactobacillaceae</taxon>
        <taxon>Lactobacillus</taxon>
    </lineage>
</organism>
<evidence type="ECO:0000313" key="2">
    <source>
        <dbReference type="Proteomes" id="UP001213015"/>
    </source>
</evidence>